<dbReference type="STRING" id="1109443.G4TDN2"/>
<dbReference type="Pfam" id="PF01425">
    <property type="entry name" value="Amidase"/>
    <property type="match status" value="1"/>
</dbReference>
<feature type="binding site" evidence="6">
    <location>
        <begin position="192"/>
        <end position="195"/>
    </location>
    <ligand>
        <name>substrate</name>
    </ligand>
</feature>
<dbReference type="EMBL" id="CAFZ01000055">
    <property type="protein sequence ID" value="CCA69425.1"/>
    <property type="molecule type" value="Genomic_DNA"/>
</dbReference>
<proteinExistence type="inferred from homology"/>
<dbReference type="OrthoDB" id="6428749at2759"/>
<protein>
    <recommendedName>
        <fullName evidence="3">amidase</fullName>
        <ecNumber evidence="3">3.5.1.4</ecNumber>
    </recommendedName>
</protein>
<dbReference type="PROSITE" id="PS00571">
    <property type="entry name" value="AMIDASES"/>
    <property type="match status" value="1"/>
</dbReference>
<dbReference type="AlphaFoldDB" id="G4TDN2"/>
<dbReference type="OMA" id="WGETYNH"/>
<feature type="active site" description="Acyl-ester intermediate" evidence="5">
    <location>
        <position position="195"/>
    </location>
</feature>
<evidence type="ECO:0000259" key="7">
    <source>
        <dbReference type="Pfam" id="PF01425"/>
    </source>
</evidence>
<evidence type="ECO:0000256" key="5">
    <source>
        <dbReference type="PIRSR" id="PIRSR001221-1"/>
    </source>
</evidence>
<evidence type="ECO:0000313" key="8">
    <source>
        <dbReference type="EMBL" id="CCA69425.1"/>
    </source>
</evidence>
<dbReference type="InParanoid" id="G4TDN2"/>
<comment type="catalytic activity">
    <reaction evidence="1">
        <text>a monocarboxylic acid amide + H2O = a monocarboxylate + NH4(+)</text>
        <dbReference type="Rhea" id="RHEA:12020"/>
        <dbReference type="ChEBI" id="CHEBI:15377"/>
        <dbReference type="ChEBI" id="CHEBI:28938"/>
        <dbReference type="ChEBI" id="CHEBI:35757"/>
        <dbReference type="ChEBI" id="CHEBI:83628"/>
        <dbReference type="EC" id="3.5.1.4"/>
    </reaction>
</comment>
<dbReference type="InterPro" id="IPR023631">
    <property type="entry name" value="Amidase_dom"/>
</dbReference>
<dbReference type="FunCoup" id="G4TDN2">
    <property type="interactions" value="48"/>
</dbReference>
<dbReference type="GO" id="GO:0004040">
    <property type="term" value="F:amidase activity"/>
    <property type="evidence" value="ECO:0007669"/>
    <property type="project" value="UniProtKB-EC"/>
</dbReference>
<dbReference type="EC" id="3.5.1.4" evidence="3"/>
<keyword evidence="9" id="KW-1185">Reference proteome</keyword>
<reference evidence="8 9" key="1">
    <citation type="journal article" date="2011" name="PLoS Pathog.">
        <title>Endophytic Life Strategies Decoded by Genome and Transcriptome Analyses of the Mutualistic Root Symbiont Piriformospora indica.</title>
        <authorList>
            <person name="Zuccaro A."/>
            <person name="Lahrmann U."/>
            <person name="Guldener U."/>
            <person name="Langen G."/>
            <person name="Pfiffi S."/>
            <person name="Biedenkopf D."/>
            <person name="Wong P."/>
            <person name="Samans B."/>
            <person name="Grimm C."/>
            <person name="Basiewicz M."/>
            <person name="Murat C."/>
            <person name="Martin F."/>
            <person name="Kogel K.H."/>
        </authorList>
    </citation>
    <scope>NUCLEOTIDE SEQUENCE [LARGE SCALE GENOMIC DNA]</scope>
    <source>
        <strain evidence="8 9">DSM 11827</strain>
    </source>
</reference>
<evidence type="ECO:0000256" key="3">
    <source>
        <dbReference type="ARBA" id="ARBA00012922"/>
    </source>
</evidence>
<comment type="caution">
    <text evidence="8">The sequence shown here is derived from an EMBL/GenBank/DDBJ whole genome shotgun (WGS) entry which is preliminary data.</text>
</comment>
<sequence>MTSIPARCGILTTEEVAITEETDVGTILHNLATKKWSAFAVTTAYLKRAIVAHQLTNCLTEIFIESAQSRARFLDEHLATTGQVLGPLHGLPISLKDQFCIKGVETIMGYVSWVGRIADKNAVLVDMLLEAGAIPFVRTNVPQSLMWGETYNHVFGRTTNPYNIHLTSGGSSGGEGALIGLKGSPLGVGTDIGGSVRIPAAFCNIYALRPSYNRLPYQGAVNSMAGQESVTSVLGPMSNSISGLKIFVKAILDGRPWDLDPLVPRLPWNQAAYELVEHGSGGRLCFGLLLHDQHTMPHPPIIRALEAVREALTNAGHQVIDWSPYRHKELYDVQWLIETADMAQGVLNECSATGEPFIISMEPKDADAALNAPPGQDPPQKPSPFHPKHLTTYELWKLHELKRQLRKDYLDEWQASVKRTNTGRPIDALITPVAPFVAPLHGKNDNYFYTMLFNSLDYPTIAFPVGFVDKDKDISLERIEFFTPEDRSNHEMYSPETFHGAPIGLQVATRTQEEEALLGMMEVIDKALRRHPMLR</sequence>
<dbReference type="PIRSF" id="PIRSF001221">
    <property type="entry name" value="Amidase_fungi"/>
    <property type="match status" value="1"/>
</dbReference>
<accession>G4TDN2</accession>
<comment type="similarity">
    <text evidence="2">Belongs to the amidase family.</text>
</comment>
<feature type="active site" description="Charge relay system" evidence="5">
    <location>
        <position position="96"/>
    </location>
</feature>
<name>G4TDN2_SERID</name>
<dbReference type="HOGENOM" id="CLU_009600_9_2_1"/>
<keyword evidence="4" id="KW-0378">Hydrolase</keyword>
<evidence type="ECO:0000313" key="9">
    <source>
        <dbReference type="Proteomes" id="UP000007148"/>
    </source>
</evidence>
<dbReference type="PANTHER" id="PTHR46072:SF2">
    <property type="entry name" value="AMIDASE (EUROFUNG)"/>
    <property type="match status" value="1"/>
</dbReference>
<dbReference type="InterPro" id="IPR020556">
    <property type="entry name" value="Amidase_CS"/>
</dbReference>
<dbReference type="InterPro" id="IPR036928">
    <property type="entry name" value="AS_sf"/>
</dbReference>
<dbReference type="PANTHER" id="PTHR46072">
    <property type="entry name" value="AMIDASE-RELATED-RELATED"/>
    <property type="match status" value="1"/>
</dbReference>
<feature type="binding site" evidence="6">
    <location>
        <position position="171"/>
    </location>
    <ligand>
        <name>substrate</name>
    </ligand>
</feature>
<evidence type="ECO:0000256" key="1">
    <source>
        <dbReference type="ARBA" id="ARBA00001311"/>
    </source>
</evidence>
<evidence type="ECO:0000256" key="6">
    <source>
        <dbReference type="PIRSR" id="PIRSR001221-2"/>
    </source>
</evidence>
<gene>
    <name evidence="8" type="ORF">PIIN_03325</name>
</gene>
<organism evidence="8 9">
    <name type="scientific">Serendipita indica (strain DSM 11827)</name>
    <name type="common">Root endophyte fungus</name>
    <name type="synonym">Piriformospora indica</name>
    <dbReference type="NCBI Taxonomy" id="1109443"/>
    <lineage>
        <taxon>Eukaryota</taxon>
        <taxon>Fungi</taxon>
        <taxon>Dikarya</taxon>
        <taxon>Basidiomycota</taxon>
        <taxon>Agaricomycotina</taxon>
        <taxon>Agaricomycetes</taxon>
        <taxon>Sebacinales</taxon>
        <taxon>Serendipitaceae</taxon>
        <taxon>Serendipita</taxon>
    </lineage>
</organism>
<feature type="domain" description="Amidase" evidence="7">
    <location>
        <begin position="41"/>
        <end position="518"/>
    </location>
</feature>
<feature type="active site" description="Charge relay system" evidence="5">
    <location>
        <position position="171"/>
    </location>
</feature>
<dbReference type="Gene3D" id="3.90.1300.10">
    <property type="entry name" value="Amidase signature (AS) domain"/>
    <property type="match status" value="1"/>
</dbReference>
<dbReference type="Proteomes" id="UP000007148">
    <property type="component" value="Unassembled WGS sequence"/>
</dbReference>
<evidence type="ECO:0000256" key="2">
    <source>
        <dbReference type="ARBA" id="ARBA00009199"/>
    </source>
</evidence>
<feature type="binding site" evidence="6">
    <location>
        <position position="145"/>
    </location>
    <ligand>
        <name>substrate</name>
    </ligand>
</feature>
<evidence type="ECO:0000256" key="4">
    <source>
        <dbReference type="ARBA" id="ARBA00022801"/>
    </source>
</evidence>
<dbReference type="eggNOG" id="KOG1212">
    <property type="taxonomic scope" value="Eukaryota"/>
</dbReference>
<dbReference type="SUPFAM" id="SSF75304">
    <property type="entry name" value="Amidase signature (AS) enzymes"/>
    <property type="match status" value="1"/>
</dbReference>